<keyword evidence="4" id="KW-0997">Cell inner membrane</keyword>
<evidence type="ECO:0000256" key="8">
    <source>
        <dbReference type="ARBA" id="ARBA00035655"/>
    </source>
</evidence>
<feature type="transmembrane region" description="Helical" evidence="9">
    <location>
        <begin position="7"/>
        <end position="32"/>
    </location>
</feature>
<name>A0ABV7KAF8_9HYPH</name>
<dbReference type="Proteomes" id="UP001595583">
    <property type="component" value="Unassembled WGS sequence"/>
</dbReference>
<gene>
    <name evidence="10" type="ORF">ACFOHJ_11260</name>
</gene>
<evidence type="ECO:0000313" key="11">
    <source>
        <dbReference type="Proteomes" id="UP001595583"/>
    </source>
</evidence>
<accession>A0ABV7KAF8</accession>
<reference evidence="11" key="1">
    <citation type="journal article" date="2019" name="Int. J. Syst. Evol. Microbiol.">
        <title>The Global Catalogue of Microorganisms (GCM) 10K type strain sequencing project: providing services to taxonomists for standard genome sequencing and annotation.</title>
        <authorList>
            <consortium name="The Broad Institute Genomics Platform"/>
            <consortium name="The Broad Institute Genome Sequencing Center for Infectious Disease"/>
            <person name="Wu L."/>
            <person name="Ma J."/>
        </authorList>
    </citation>
    <scope>NUCLEOTIDE SEQUENCE [LARGE SCALE GENOMIC DNA]</scope>
    <source>
        <strain evidence="11">KCTC 52165</strain>
    </source>
</reference>
<protein>
    <submittedName>
        <fullName evidence="10">YeeE/YedE family protein</fullName>
    </submittedName>
</protein>
<keyword evidence="7 9" id="KW-0472">Membrane</keyword>
<keyword evidence="5 9" id="KW-0812">Transmembrane</keyword>
<sequence length="139" mass="13838">MTEFTPVASLIGGILIGISAVLLMALEGRIAGISGIVSRLLPPYSGGVPPRLAFVTGLVAAPFVVMLVSGTPVLQTVSSNVAVMLAAGLLVGFGSVLGSGCTSGHGVCGLARLSGRSLAATATFMATAIATVFVIRHML</sequence>
<keyword evidence="2" id="KW-0813">Transport</keyword>
<evidence type="ECO:0000256" key="9">
    <source>
        <dbReference type="SAM" id="Phobius"/>
    </source>
</evidence>
<dbReference type="Pfam" id="PF04143">
    <property type="entry name" value="Sulf_transp"/>
    <property type="match status" value="1"/>
</dbReference>
<evidence type="ECO:0000256" key="6">
    <source>
        <dbReference type="ARBA" id="ARBA00022989"/>
    </source>
</evidence>
<evidence type="ECO:0000256" key="7">
    <source>
        <dbReference type="ARBA" id="ARBA00023136"/>
    </source>
</evidence>
<comment type="caution">
    <text evidence="10">The sequence shown here is derived from an EMBL/GenBank/DDBJ whole genome shotgun (WGS) entry which is preliminary data.</text>
</comment>
<dbReference type="RefSeq" id="WP_378220597.1">
    <property type="nucleotide sequence ID" value="NZ_JBHRTK010000012.1"/>
</dbReference>
<keyword evidence="11" id="KW-1185">Reference proteome</keyword>
<dbReference type="EMBL" id="JBHRTK010000012">
    <property type="protein sequence ID" value="MFC3206791.1"/>
    <property type="molecule type" value="Genomic_DNA"/>
</dbReference>
<dbReference type="PANTHER" id="PTHR30574">
    <property type="entry name" value="INNER MEMBRANE PROTEIN YEDE"/>
    <property type="match status" value="1"/>
</dbReference>
<feature type="transmembrane region" description="Helical" evidence="9">
    <location>
        <begin position="81"/>
        <end position="98"/>
    </location>
</feature>
<keyword evidence="6 9" id="KW-1133">Transmembrane helix</keyword>
<feature type="transmembrane region" description="Helical" evidence="9">
    <location>
        <begin position="52"/>
        <end position="74"/>
    </location>
</feature>
<dbReference type="PANTHER" id="PTHR30574:SF1">
    <property type="entry name" value="SULPHUR TRANSPORT DOMAIN-CONTAINING PROTEIN"/>
    <property type="match status" value="1"/>
</dbReference>
<evidence type="ECO:0000313" key="10">
    <source>
        <dbReference type="EMBL" id="MFC3206791.1"/>
    </source>
</evidence>
<evidence type="ECO:0000256" key="3">
    <source>
        <dbReference type="ARBA" id="ARBA00022475"/>
    </source>
</evidence>
<evidence type="ECO:0000256" key="2">
    <source>
        <dbReference type="ARBA" id="ARBA00022448"/>
    </source>
</evidence>
<organism evidence="10 11">
    <name type="scientific">Aquamicrobium soli</name>
    <dbReference type="NCBI Taxonomy" id="1811518"/>
    <lineage>
        <taxon>Bacteria</taxon>
        <taxon>Pseudomonadati</taxon>
        <taxon>Pseudomonadota</taxon>
        <taxon>Alphaproteobacteria</taxon>
        <taxon>Hyphomicrobiales</taxon>
        <taxon>Phyllobacteriaceae</taxon>
        <taxon>Aquamicrobium</taxon>
    </lineage>
</organism>
<proteinExistence type="inferred from homology"/>
<comment type="similarity">
    <text evidence="8">Belongs to the TsuA/YedE (TC 9.B.102) family.</text>
</comment>
<feature type="transmembrane region" description="Helical" evidence="9">
    <location>
        <begin position="118"/>
        <end position="135"/>
    </location>
</feature>
<comment type="subcellular location">
    <subcellularLocation>
        <location evidence="1">Cell inner membrane</location>
        <topology evidence="1">Multi-pass membrane protein</topology>
    </subcellularLocation>
</comment>
<keyword evidence="3" id="KW-1003">Cell membrane</keyword>
<evidence type="ECO:0000256" key="4">
    <source>
        <dbReference type="ARBA" id="ARBA00022519"/>
    </source>
</evidence>
<evidence type="ECO:0000256" key="1">
    <source>
        <dbReference type="ARBA" id="ARBA00004429"/>
    </source>
</evidence>
<evidence type="ECO:0000256" key="5">
    <source>
        <dbReference type="ARBA" id="ARBA00022692"/>
    </source>
</evidence>
<dbReference type="InterPro" id="IPR007272">
    <property type="entry name" value="Sulf_transp_TsuA/YedE"/>
</dbReference>